<gene>
    <name evidence="1" type="ORF">FV139_07305</name>
</gene>
<evidence type="ECO:0000313" key="1">
    <source>
        <dbReference type="EMBL" id="TXS95668.1"/>
    </source>
</evidence>
<dbReference type="EMBL" id="VRZA01000002">
    <property type="protein sequence ID" value="TXS95668.1"/>
    <property type="molecule type" value="Genomic_DNA"/>
</dbReference>
<dbReference type="Proteomes" id="UP000321039">
    <property type="component" value="Unassembled WGS sequence"/>
</dbReference>
<sequence length="641" mass="69427">MSSRRRDRALGLDRPMTRRDFINGSLSGSALLLSGMTGSHSAASETVASPGGTVGASGSDPWTGYGGVGDYAGANGNTFGVMSAAHRVRDKTWSQLPTVDSREHYDLIVVGGGPAGLLAAWKFQQLTGGDKRCLLLENHSIFGGASRQNDFLVDGVHLSGAQASNDFAVPEPGSGSQMDRLFKELELPREYSFVQASGIRLATDNYTNMDGIGENLVDVAYYFSDDGKTPVFHRNIWQENLHDTPFGPRARRDLLAWRSRPGDRHGLDDLALDNMSYRHFLQEVKGYDSAVVDMARPLVGLLTGLSPEAASARESSHFVMQRSEGIPSFPGGNSAFSRAVVRQLLPGAIGGAGEFASLLGGPVRFDQLDRAGQPTRIRLSSTVVEVAHRGGGYEGPVDVRYERGGLLHRATAGQVIMASGGWINRHLLVDMPPEMSAAYGEFLHAPALVINVALRNWRFLERLGAGAVRWFDDHRRLGFCGNIRAPMQVPGDTPPVDPGRPALFTLYMGLYQWGGSDPRTQTSAGRAQLFATSYADYERLVREQMNEMFGPLGFDARRDIAGIVLNRWGHARLARPPGFMLRRDGSGNPLDIVKRGYGRVLIAHSELNGAQNVAGAFAHGERAARQAAERAAFDSPPASAR</sequence>
<reference evidence="1 2" key="1">
    <citation type="submission" date="2019-08" db="EMBL/GenBank/DDBJ databases">
        <title>Parahaliea maris sp. nov., isolated from the surface seawater.</title>
        <authorList>
            <person name="Liu Y."/>
        </authorList>
    </citation>
    <scope>NUCLEOTIDE SEQUENCE [LARGE SCALE GENOMIC DNA]</scope>
    <source>
        <strain evidence="1 2">HSLHS9</strain>
    </source>
</reference>
<dbReference type="InterPro" id="IPR006311">
    <property type="entry name" value="TAT_signal"/>
</dbReference>
<proteinExistence type="predicted"/>
<dbReference type="AlphaFoldDB" id="A0A5C9A4G4"/>
<accession>A0A5C9A4G4</accession>
<evidence type="ECO:0000313" key="2">
    <source>
        <dbReference type="Proteomes" id="UP000321039"/>
    </source>
</evidence>
<comment type="caution">
    <text evidence="1">The sequence shown here is derived from an EMBL/GenBank/DDBJ whole genome shotgun (WGS) entry which is preliminary data.</text>
</comment>
<organism evidence="1 2">
    <name type="scientific">Parahaliea maris</name>
    <dbReference type="NCBI Taxonomy" id="2716870"/>
    <lineage>
        <taxon>Bacteria</taxon>
        <taxon>Pseudomonadati</taxon>
        <taxon>Pseudomonadota</taxon>
        <taxon>Gammaproteobacteria</taxon>
        <taxon>Cellvibrionales</taxon>
        <taxon>Halieaceae</taxon>
        <taxon>Parahaliea</taxon>
    </lineage>
</organism>
<dbReference type="RefSeq" id="WP_148067587.1">
    <property type="nucleotide sequence ID" value="NZ_VRZA01000002.1"/>
</dbReference>
<dbReference type="Pfam" id="PF13450">
    <property type="entry name" value="NAD_binding_8"/>
    <property type="match status" value="1"/>
</dbReference>
<dbReference type="PROSITE" id="PS51318">
    <property type="entry name" value="TAT"/>
    <property type="match status" value="1"/>
</dbReference>
<keyword evidence="2" id="KW-1185">Reference proteome</keyword>
<dbReference type="InterPro" id="IPR036188">
    <property type="entry name" value="FAD/NAD-bd_sf"/>
</dbReference>
<dbReference type="SUPFAM" id="SSF51905">
    <property type="entry name" value="FAD/NAD(P)-binding domain"/>
    <property type="match status" value="1"/>
</dbReference>
<name>A0A5C9A4G4_9GAMM</name>
<dbReference type="Gene3D" id="3.50.50.60">
    <property type="entry name" value="FAD/NAD(P)-binding domain"/>
    <property type="match status" value="1"/>
</dbReference>
<protein>
    <submittedName>
        <fullName evidence="1">NAD(P)-binding protein</fullName>
    </submittedName>
</protein>